<name>A0ABW0PEJ2_9BURK</name>
<organism evidence="2 3">
    <name type="scientific">Massilia jejuensis</name>
    <dbReference type="NCBI Taxonomy" id="648894"/>
    <lineage>
        <taxon>Bacteria</taxon>
        <taxon>Pseudomonadati</taxon>
        <taxon>Pseudomonadota</taxon>
        <taxon>Betaproteobacteria</taxon>
        <taxon>Burkholderiales</taxon>
        <taxon>Oxalobacteraceae</taxon>
        <taxon>Telluria group</taxon>
        <taxon>Massilia</taxon>
    </lineage>
</organism>
<dbReference type="EMBL" id="JBHSMS010000023">
    <property type="protein sequence ID" value="MFC5510753.1"/>
    <property type="molecule type" value="Genomic_DNA"/>
</dbReference>
<comment type="caution">
    <text evidence="2">The sequence shown here is derived from an EMBL/GenBank/DDBJ whole genome shotgun (WGS) entry which is preliminary data.</text>
</comment>
<feature type="signal peptide" evidence="1">
    <location>
        <begin position="1"/>
        <end position="18"/>
    </location>
</feature>
<feature type="chain" id="PRO_5046203170" description="MSHA biogenesis protein MshK" evidence="1">
    <location>
        <begin position="19"/>
        <end position="109"/>
    </location>
</feature>
<accession>A0ABW0PEJ2</accession>
<evidence type="ECO:0000256" key="1">
    <source>
        <dbReference type="SAM" id="SignalP"/>
    </source>
</evidence>
<dbReference type="Proteomes" id="UP001596031">
    <property type="component" value="Unassembled WGS sequence"/>
</dbReference>
<keyword evidence="1" id="KW-0732">Signal</keyword>
<protein>
    <recommendedName>
        <fullName evidence="4">MSHA biogenesis protein MshK</fullName>
    </recommendedName>
</protein>
<gene>
    <name evidence="2" type="ORF">ACFPOU_06420</name>
</gene>
<keyword evidence="3" id="KW-1185">Reference proteome</keyword>
<evidence type="ECO:0000313" key="2">
    <source>
        <dbReference type="EMBL" id="MFC5510753.1"/>
    </source>
</evidence>
<dbReference type="RefSeq" id="WP_379718351.1">
    <property type="nucleotide sequence ID" value="NZ_JBHSMS010000023.1"/>
</dbReference>
<sequence>MKHLATTLLALAPLLAAAQGPQLRDPFARPTLPPRAVADETQMQTPPLLPQLRALMVTPGRALANINGQILAVGEWFGDYQLIKVEERGVTLSKRGVRSVLVLDEASRK</sequence>
<evidence type="ECO:0000313" key="3">
    <source>
        <dbReference type="Proteomes" id="UP001596031"/>
    </source>
</evidence>
<reference evidence="3" key="1">
    <citation type="journal article" date="2019" name="Int. J. Syst. Evol. Microbiol.">
        <title>The Global Catalogue of Microorganisms (GCM) 10K type strain sequencing project: providing services to taxonomists for standard genome sequencing and annotation.</title>
        <authorList>
            <consortium name="The Broad Institute Genomics Platform"/>
            <consortium name="The Broad Institute Genome Sequencing Center for Infectious Disease"/>
            <person name="Wu L."/>
            <person name="Ma J."/>
        </authorList>
    </citation>
    <scope>NUCLEOTIDE SEQUENCE [LARGE SCALE GENOMIC DNA]</scope>
    <source>
        <strain evidence="3">CCUG 38813</strain>
    </source>
</reference>
<proteinExistence type="predicted"/>
<evidence type="ECO:0008006" key="4">
    <source>
        <dbReference type="Google" id="ProtNLM"/>
    </source>
</evidence>